<feature type="transmembrane region" description="Helical" evidence="7">
    <location>
        <begin position="275"/>
        <end position="297"/>
    </location>
</feature>
<sequence>MIQAFLGWLRVPGRLPLLSLIAVILLVTFVPLWLITIRAFDNLEQRENSSEAEELRVAVDAQLQRLSDFGLTNSIWSSSYDDIRLGDQRSFATDLPASVLGPRYGMTAAIGTDLAGNVRVGGAIDGSAYAPLPDALRDPATLRGLFAPDGVAGAGTCGVLSVAGTPTEFCGFPAYPDAGSPGRPSGGLLVFRALDAAAIAEITGQTHDNLTIRAAARDGKRHADLTGSFGTMTVTTAVVGDQVAVDCTITGVDGVAFTLEVLVDRPIRALAEQTLLLIGLILLAAMVILKVAAGRLIRGGVGAHVRPLQKAVERIMKSGDLHLRVPRAGLSDLDRLGDSINDMLGALERDERDLAETHERQERERTEQLAAQEHDREEALQRVQAESNQIIGSVAYQLSDAVREVDAVRASVHDINAGAATAHEATEQMAEHATQADRAAEALSVSLPATSEMVKMIASIAGETRMLALNATIEAARAGEAGLGFAVVADEVRKLADNTAESTERITATLGALTASATDVSRAVATMTDTIGSVRSAIEQVRAVADGQQHSISGLVNQVQNAIGQIENLGDRKETAAELF</sequence>
<evidence type="ECO:0000256" key="5">
    <source>
        <dbReference type="PROSITE-ProRule" id="PRU00284"/>
    </source>
</evidence>
<dbReference type="EMBL" id="JACHNB010000001">
    <property type="protein sequence ID" value="MBB4744378.1"/>
    <property type="molecule type" value="Genomic_DNA"/>
</dbReference>
<reference evidence="10 11" key="1">
    <citation type="submission" date="2020-08" db="EMBL/GenBank/DDBJ databases">
        <title>Sequencing the genomes of 1000 actinobacteria strains.</title>
        <authorList>
            <person name="Klenk H.-P."/>
        </authorList>
    </citation>
    <scope>NUCLEOTIDE SEQUENCE [LARGE SCALE GENOMIC DNA]</scope>
    <source>
        <strain evidence="10 11">DSM 45809</strain>
    </source>
</reference>
<dbReference type="Gene3D" id="6.10.340.10">
    <property type="match status" value="1"/>
</dbReference>
<evidence type="ECO:0000313" key="10">
    <source>
        <dbReference type="EMBL" id="MBB4744378.1"/>
    </source>
</evidence>
<dbReference type="GO" id="GO:0016020">
    <property type="term" value="C:membrane"/>
    <property type="evidence" value="ECO:0007669"/>
    <property type="project" value="InterPro"/>
</dbReference>
<dbReference type="Pfam" id="PF05228">
    <property type="entry name" value="CHASE4"/>
    <property type="match status" value="1"/>
</dbReference>
<dbReference type="InterPro" id="IPR004089">
    <property type="entry name" value="MCPsignal_dom"/>
</dbReference>
<dbReference type="GO" id="GO:0007165">
    <property type="term" value="P:signal transduction"/>
    <property type="evidence" value="ECO:0007669"/>
    <property type="project" value="UniProtKB-KW"/>
</dbReference>
<evidence type="ECO:0000256" key="4">
    <source>
        <dbReference type="ARBA" id="ARBA00029447"/>
    </source>
</evidence>
<evidence type="ECO:0000256" key="7">
    <source>
        <dbReference type="SAM" id="Phobius"/>
    </source>
</evidence>
<name>A0A7W7MBR9_9ACTN</name>
<dbReference type="PANTHER" id="PTHR32089:SF114">
    <property type="entry name" value="METHYL-ACCEPTING CHEMOTAXIS PROTEIN MCPB"/>
    <property type="match status" value="1"/>
</dbReference>
<evidence type="ECO:0000256" key="2">
    <source>
        <dbReference type="ARBA" id="ARBA00022989"/>
    </source>
</evidence>
<feature type="coiled-coil region" evidence="6">
    <location>
        <begin position="344"/>
        <end position="389"/>
    </location>
</feature>
<dbReference type="PANTHER" id="PTHR32089">
    <property type="entry name" value="METHYL-ACCEPTING CHEMOTAXIS PROTEIN MCPB"/>
    <property type="match status" value="1"/>
</dbReference>
<dbReference type="Gene3D" id="1.10.287.950">
    <property type="entry name" value="Methyl-accepting chemotaxis protein"/>
    <property type="match status" value="1"/>
</dbReference>
<evidence type="ECO:0000256" key="3">
    <source>
        <dbReference type="ARBA" id="ARBA00023224"/>
    </source>
</evidence>
<protein>
    <submittedName>
        <fullName evidence="10">Methyl-accepting chemotaxis protein</fullName>
    </submittedName>
</protein>
<keyword evidence="6" id="KW-0175">Coiled coil</keyword>
<dbReference type="PROSITE" id="PS50111">
    <property type="entry name" value="CHEMOTAXIS_TRANSDUC_2"/>
    <property type="match status" value="1"/>
</dbReference>
<dbReference type="CDD" id="cd06225">
    <property type="entry name" value="HAMP"/>
    <property type="match status" value="1"/>
</dbReference>
<evidence type="ECO:0000313" key="11">
    <source>
        <dbReference type="Proteomes" id="UP000546162"/>
    </source>
</evidence>
<feature type="domain" description="Methyl-accepting transducer" evidence="8">
    <location>
        <begin position="366"/>
        <end position="580"/>
    </location>
</feature>
<organism evidence="10 11">
    <name type="scientific">Actinoplanes octamycinicus</name>
    <dbReference type="NCBI Taxonomy" id="135948"/>
    <lineage>
        <taxon>Bacteria</taxon>
        <taxon>Bacillati</taxon>
        <taxon>Actinomycetota</taxon>
        <taxon>Actinomycetes</taxon>
        <taxon>Micromonosporales</taxon>
        <taxon>Micromonosporaceae</taxon>
        <taxon>Actinoplanes</taxon>
    </lineage>
</organism>
<dbReference type="SUPFAM" id="SSF58104">
    <property type="entry name" value="Methyl-accepting chemotaxis protein (MCP) signaling domain"/>
    <property type="match status" value="1"/>
</dbReference>
<feature type="transmembrane region" description="Helical" evidence="7">
    <location>
        <begin position="15"/>
        <end position="36"/>
    </location>
</feature>
<keyword evidence="3 5" id="KW-0807">Transducer</keyword>
<evidence type="ECO:0000259" key="9">
    <source>
        <dbReference type="PROSITE" id="PS50885"/>
    </source>
</evidence>
<accession>A0A7W7MBR9</accession>
<keyword evidence="1 7" id="KW-0812">Transmembrane</keyword>
<proteinExistence type="inferred from homology"/>
<dbReference type="InterPro" id="IPR003660">
    <property type="entry name" value="HAMP_dom"/>
</dbReference>
<evidence type="ECO:0000256" key="1">
    <source>
        <dbReference type="ARBA" id="ARBA00022692"/>
    </source>
</evidence>
<evidence type="ECO:0000256" key="6">
    <source>
        <dbReference type="SAM" id="Coils"/>
    </source>
</evidence>
<dbReference type="RefSeq" id="WP_185044546.1">
    <property type="nucleotide sequence ID" value="NZ_BAABFG010000005.1"/>
</dbReference>
<dbReference type="AlphaFoldDB" id="A0A7W7MBR9"/>
<keyword evidence="11" id="KW-1185">Reference proteome</keyword>
<dbReference type="InterPro" id="IPR007892">
    <property type="entry name" value="CHASE4"/>
</dbReference>
<keyword evidence="2 7" id="KW-1133">Transmembrane helix</keyword>
<dbReference type="Pfam" id="PF00015">
    <property type="entry name" value="MCPsignal"/>
    <property type="match status" value="1"/>
</dbReference>
<dbReference type="PROSITE" id="PS50885">
    <property type="entry name" value="HAMP"/>
    <property type="match status" value="1"/>
</dbReference>
<comment type="caution">
    <text evidence="10">The sequence shown here is derived from an EMBL/GenBank/DDBJ whole genome shotgun (WGS) entry which is preliminary data.</text>
</comment>
<dbReference type="Proteomes" id="UP000546162">
    <property type="component" value="Unassembled WGS sequence"/>
</dbReference>
<dbReference type="SMART" id="SM00283">
    <property type="entry name" value="MA"/>
    <property type="match status" value="1"/>
</dbReference>
<keyword evidence="7" id="KW-0472">Membrane</keyword>
<gene>
    <name evidence="10" type="ORF">BJY16_007837</name>
</gene>
<feature type="domain" description="HAMP" evidence="9">
    <location>
        <begin position="308"/>
        <end position="352"/>
    </location>
</feature>
<evidence type="ECO:0000259" key="8">
    <source>
        <dbReference type="PROSITE" id="PS50111"/>
    </source>
</evidence>
<comment type="similarity">
    <text evidence="4">Belongs to the methyl-accepting chemotaxis (MCP) protein family.</text>
</comment>